<dbReference type="Pfam" id="PF00534">
    <property type="entry name" value="Glycos_transf_1"/>
    <property type="match status" value="1"/>
</dbReference>
<dbReference type="STRING" id="1166018.FAES_5461"/>
<feature type="domain" description="Glycosyl transferase family 1" evidence="2">
    <location>
        <begin position="211"/>
        <end position="369"/>
    </location>
</feature>
<dbReference type="Pfam" id="PF13439">
    <property type="entry name" value="Glyco_transf_4"/>
    <property type="match status" value="1"/>
</dbReference>
<accession>I0KH57</accession>
<proteinExistence type="predicted"/>
<dbReference type="Gene3D" id="3.40.50.2000">
    <property type="entry name" value="Glycogen Phosphorylase B"/>
    <property type="match status" value="2"/>
</dbReference>
<dbReference type="PANTHER" id="PTHR46401">
    <property type="entry name" value="GLYCOSYLTRANSFERASE WBBK-RELATED"/>
    <property type="match status" value="1"/>
</dbReference>
<reference evidence="4 5" key="1">
    <citation type="journal article" date="2012" name="J. Bacteriol.">
        <title>Genome Sequence of Fibrella aestuarina BUZ 2T, a Filamentous Marine Bacterium.</title>
        <authorList>
            <person name="Filippini M."/>
            <person name="Qi W."/>
            <person name="Blom J."/>
            <person name="Goesmann A."/>
            <person name="Smits T.H."/>
            <person name="Bagheri H.C."/>
        </authorList>
    </citation>
    <scope>NUCLEOTIDE SEQUENCE [LARGE SCALE GENOMIC DNA]</scope>
    <source>
        <strain evidence="5">BUZ 2T</strain>
    </source>
</reference>
<dbReference type="PANTHER" id="PTHR46401:SF2">
    <property type="entry name" value="GLYCOSYLTRANSFERASE WBBK-RELATED"/>
    <property type="match status" value="1"/>
</dbReference>
<feature type="domain" description="Glycosyltransferase subfamily 4-like N-terminal" evidence="3">
    <location>
        <begin position="17"/>
        <end position="201"/>
    </location>
</feature>
<dbReference type="EMBL" id="HE796683">
    <property type="protein sequence ID" value="CCH03460.1"/>
    <property type="molecule type" value="Genomic_DNA"/>
</dbReference>
<evidence type="ECO:0000256" key="1">
    <source>
        <dbReference type="ARBA" id="ARBA00022679"/>
    </source>
</evidence>
<evidence type="ECO:0000313" key="4">
    <source>
        <dbReference type="EMBL" id="CCH03460.1"/>
    </source>
</evidence>
<dbReference type="InterPro" id="IPR001296">
    <property type="entry name" value="Glyco_trans_1"/>
</dbReference>
<dbReference type="GO" id="GO:0016757">
    <property type="term" value="F:glycosyltransferase activity"/>
    <property type="evidence" value="ECO:0007669"/>
    <property type="project" value="InterPro"/>
</dbReference>
<evidence type="ECO:0000259" key="2">
    <source>
        <dbReference type="Pfam" id="PF00534"/>
    </source>
</evidence>
<dbReference type="GO" id="GO:0009103">
    <property type="term" value="P:lipopolysaccharide biosynthetic process"/>
    <property type="evidence" value="ECO:0007669"/>
    <property type="project" value="TreeGrafter"/>
</dbReference>
<dbReference type="InterPro" id="IPR028098">
    <property type="entry name" value="Glyco_trans_4-like_N"/>
</dbReference>
<organism evidence="4 5">
    <name type="scientific">Fibrella aestuarina BUZ 2</name>
    <dbReference type="NCBI Taxonomy" id="1166018"/>
    <lineage>
        <taxon>Bacteria</taxon>
        <taxon>Pseudomonadati</taxon>
        <taxon>Bacteroidota</taxon>
        <taxon>Cytophagia</taxon>
        <taxon>Cytophagales</taxon>
        <taxon>Spirosomataceae</taxon>
        <taxon>Fibrella</taxon>
    </lineage>
</organism>
<dbReference type="KEGG" id="fae:FAES_5461"/>
<dbReference type="OrthoDB" id="9810929at2"/>
<gene>
    <name evidence="4" type="ORF">FAES_5461</name>
</gene>
<evidence type="ECO:0000313" key="5">
    <source>
        <dbReference type="Proteomes" id="UP000011058"/>
    </source>
</evidence>
<dbReference type="RefSeq" id="WP_015334557.1">
    <property type="nucleotide sequence ID" value="NC_020054.1"/>
</dbReference>
<sequence length="392" mass="44022">MTKPPITFLHPHCMLAGGATTVLLEVSKRLVQAGWPVYVVSVQSDPTITADARASGVQFVDVGGPLSSSIWFWVLYPLMYWRVHRAARRIGSSVVVSEPFPANWWGWFYKKLTPSVQLVYVCHEPTAFIFEHAWIESIKPDYMRWGLKLMNPLFRQVEFALMPTTDRVVVNSRYSQRTVEQTFPQLDRGRIRLVYCGIDHDTFYPRPNVPRQRQMVMVCTLNKFKRVDQVVRALALLRQQPGCSDVRLVIKGKGVEKEALLQLIQALNLTDAVTLIDAFFTTGQLANLLCSSQVFVHAAHNEPFGLSPIEAMACGTPAVVTGTGGTAETVTNEVSGLYYDYASDEALARQLARLFTDEPLWKRLSDGAIQHAAQFNWSLTHTVFSDVLAEVS</sequence>
<dbReference type="AlphaFoldDB" id="I0KH57"/>
<evidence type="ECO:0000259" key="3">
    <source>
        <dbReference type="Pfam" id="PF13439"/>
    </source>
</evidence>
<dbReference type="CDD" id="cd03801">
    <property type="entry name" value="GT4_PimA-like"/>
    <property type="match status" value="1"/>
</dbReference>
<name>I0KH57_9BACT</name>
<dbReference type="HOGENOM" id="CLU_703481_0_0_10"/>
<protein>
    <submittedName>
        <fullName evidence="4">Glycosyl transferase group 1</fullName>
    </submittedName>
</protein>
<dbReference type="eggNOG" id="COG0438">
    <property type="taxonomic scope" value="Bacteria"/>
</dbReference>
<dbReference type="SUPFAM" id="SSF53756">
    <property type="entry name" value="UDP-Glycosyltransferase/glycogen phosphorylase"/>
    <property type="match status" value="1"/>
</dbReference>
<dbReference type="Proteomes" id="UP000011058">
    <property type="component" value="Chromosome"/>
</dbReference>
<keyword evidence="5" id="KW-1185">Reference proteome</keyword>
<keyword evidence="1 4" id="KW-0808">Transferase</keyword>